<dbReference type="AlphaFoldDB" id="C0P946"/>
<evidence type="ECO:0000313" key="4">
    <source>
        <dbReference type="EMBL" id="ACN30691.1"/>
    </source>
</evidence>
<dbReference type="ExpressionAtlas" id="C0P946">
    <property type="expression patterns" value="baseline and differential"/>
</dbReference>
<feature type="region of interest" description="Disordered" evidence="1">
    <location>
        <begin position="240"/>
        <end position="271"/>
    </location>
</feature>
<dbReference type="InterPro" id="IPR007700">
    <property type="entry name" value="DUF668"/>
</dbReference>
<accession>C0P946</accession>
<feature type="domain" description="DUF3475" evidence="3">
    <location>
        <begin position="50"/>
        <end position="77"/>
    </location>
</feature>
<dbReference type="PANTHER" id="PTHR31371:SF2">
    <property type="entry name" value="PLANT_PROTEIN (DUF668)"/>
    <property type="match status" value="1"/>
</dbReference>
<protein>
    <recommendedName>
        <fullName evidence="5">DUF668 domain-containing protein</fullName>
    </recommendedName>
</protein>
<name>C0P946_MAIZE</name>
<dbReference type="OrthoDB" id="2018987at2759"/>
<reference evidence="4" key="1">
    <citation type="journal article" date="2009" name="PLoS Genet.">
        <title>Sequencing, mapping, and analysis of 27,455 maize full-length cDNAs.</title>
        <authorList>
            <person name="Soderlund C."/>
            <person name="Descour A."/>
            <person name="Kudrna D."/>
            <person name="Bomhoff M."/>
            <person name="Boyd L."/>
            <person name="Currie J."/>
            <person name="Angelova A."/>
            <person name="Collura K."/>
            <person name="Wissotski M."/>
            <person name="Ashley E."/>
            <person name="Morrow D."/>
            <person name="Fernandes J."/>
            <person name="Walbot V."/>
            <person name="Yu Y."/>
        </authorList>
    </citation>
    <scope>NUCLEOTIDE SEQUENCE</scope>
    <source>
        <strain evidence="4">B73</strain>
    </source>
</reference>
<evidence type="ECO:0000259" key="3">
    <source>
        <dbReference type="Pfam" id="PF11961"/>
    </source>
</evidence>
<evidence type="ECO:0000259" key="2">
    <source>
        <dbReference type="Pfam" id="PF05003"/>
    </source>
</evidence>
<dbReference type="KEGG" id="zma:100382579"/>
<dbReference type="EMBL" id="BT064815">
    <property type="protein sequence ID" value="ACN30691.1"/>
    <property type="molecule type" value="mRNA"/>
</dbReference>
<feature type="region of interest" description="Disordered" evidence="1">
    <location>
        <begin position="23"/>
        <end position="43"/>
    </location>
</feature>
<dbReference type="Pfam" id="PF05003">
    <property type="entry name" value="DUF668"/>
    <property type="match status" value="1"/>
</dbReference>
<dbReference type="PANTHER" id="PTHR31371">
    <property type="entry name" value="BNAC09G50660D PROTEIN"/>
    <property type="match status" value="1"/>
</dbReference>
<evidence type="ECO:0000256" key="1">
    <source>
        <dbReference type="SAM" id="MobiDB-lite"/>
    </source>
</evidence>
<dbReference type="Pfam" id="PF11961">
    <property type="entry name" value="DUF3475"/>
    <property type="match status" value="1"/>
</dbReference>
<dbReference type="GO" id="GO:0045927">
    <property type="term" value="P:positive regulation of growth"/>
    <property type="evidence" value="ECO:0007669"/>
    <property type="project" value="InterPro"/>
</dbReference>
<dbReference type="InterPro" id="IPR021864">
    <property type="entry name" value="DUF3475"/>
</dbReference>
<organism evidence="4">
    <name type="scientific">Zea mays</name>
    <name type="common">Maize</name>
    <dbReference type="NCBI Taxonomy" id="4577"/>
    <lineage>
        <taxon>Eukaryota</taxon>
        <taxon>Viridiplantae</taxon>
        <taxon>Streptophyta</taxon>
        <taxon>Embryophyta</taxon>
        <taxon>Tracheophyta</taxon>
        <taxon>Spermatophyta</taxon>
        <taxon>Magnoliopsida</taxon>
        <taxon>Liliopsida</taxon>
        <taxon>Poales</taxon>
        <taxon>Poaceae</taxon>
        <taxon>PACMAD clade</taxon>
        <taxon>Panicoideae</taxon>
        <taxon>Andropogonodae</taxon>
        <taxon>Andropogoneae</taxon>
        <taxon>Tripsacinae</taxon>
        <taxon>Zea</taxon>
    </lineage>
</organism>
<sequence>MVAEPEPQPLVHKVFSMAATSPSFSSSKKVRPAASAKGGGAAGGDGRVGILSFEVANAMSRAASLYRSLSDAEAARLLGPQRARWRRHDVRRLRDASLWNWTYDRAVLLLARAVCAIYGRIRLVFGDPVLGLDLLAMTGVGESGQCEQIPQLSGMVAADSGPVLQSSLSDGRSAPICRVDHPDMSRPVSFRSSCGASPGKMFMHCLSLSSSAPWTDMLEDEFSEDSSCISSTIRSGMLAPFSSEQGVPTTTTTTPPAPNSGSIGRKARRFGPKSTVTSLAPASTVGGSALALHYANIVIVVEKLLRYPHLVGEEARDELYQMLPRSLKLALRKSLRARARSTAIYDAFLAHDWRETLEKTTLAWLAPMAHNTVRWQAERSFEFEQQQQRVVSERSVLLLQTLYFADREKTEAAVCELLVGLNYICRYERQQNALLDCSSSDFDDCVEWQVQ</sequence>
<proteinExistence type="evidence at transcript level"/>
<feature type="domain" description="DUF668" evidence="2">
    <location>
        <begin position="284"/>
        <end position="374"/>
    </location>
</feature>
<evidence type="ECO:0008006" key="5">
    <source>
        <dbReference type="Google" id="ProtNLM"/>
    </source>
</evidence>